<feature type="compositionally biased region" description="Polar residues" evidence="1">
    <location>
        <begin position="56"/>
        <end position="65"/>
    </location>
</feature>
<keyword evidence="3" id="KW-1185">Reference proteome</keyword>
<protein>
    <submittedName>
        <fullName evidence="2">Uncharacterized protein</fullName>
    </submittedName>
</protein>
<comment type="caution">
    <text evidence="2">The sequence shown here is derived from an EMBL/GenBank/DDBJ whole genome shotgun (WGS) entry which is preliminary data.</text>
</comment>
<reference evidence="2 3" key="1">
    <citation type="submission" date="2019-03" db="EMBL/GenBank/DDBJ databases">
        <title>First draft genome of Liparis tanakae, snailfish: a comprehensive survey of snailfish specific genes.</title>
        <authorList>
            <person name="Kim W."/>
            <person name="Song I."/>
            <person name="Jeong J.-H."/>
            <person name="Kim D."/>
            <person name="Kim S."/>
            <person name="Ryu S."/>
            <person name="Song J.Y."/>
            <person name="Lee S.K."/>
        </authorList>
    </citation>
    <scope>NUCLEOTIDE SEQUENCE [LARGE SCALE GENOMIC DNA]</scope>
    <source>
        <tissue evidence="2">Muscle</tissue>
    </source>
</reference>
<dbReference type="Proteomes" id="UP000314294">
    <property type="component" value="Unassembled WGS sequence"/>
</dbReference>
<dbReference type="EMBL" id="SRLO01000022">
    <property type="protein sequence ID" value="TNN85193.1"/>
    <property type="molecule type" value="Genomic_DNA"/>
</dbReference>
<feature type="region of interest" description="Disordered" evidence="1">
    <location>
        <begin position="55"/>
        <end position="94"/>
    </location>
</feature>
<dbReference type="AlphaFoldDB" id="A0A4Z2J6L8"/>
<evidence type="ECO:0000256" key="1">
    <source>
        <dbReference type="SAM" id="MobiDB-lite"/>
    </source>
</evidence>
<proteinExistence type="predicted"/>
<name>A0A4Z2J6L8_9TELE</name>
<evidence type="ECO:0000313" key="3">
    <source>
        <dbReference type="Proteomes" id="UP000314294"/>
    </source>
</evidence>
<sequence length="94" mass="10638">MPAMLVSPEQRRSCGGWRHQARRSLSDVERRKTCNPLERIVAAGKQIWKGMPAEWSASNRKSSATHFHARHKQGHREKSEGQKGAQLGPCHGER</sequence>
<accession>A0A4Z2J6L8</accession>
<evidence type="ECO:0000313" key="2">
    <source>
        <dbReference type="EMBL" id="TNN85193.1"/>
    </source>
</evidence>
<gene>
    <name evidence="2" type="ORF">EYF80_004543</name>
</gene>
<organism evidence="2 3">
    <name type="scientific">Liparis tanakae</name>
    <name type="common">Tanaka's snailfish</name>
    <dbReference type="NCBI Taxonomy" id="230148"/>
    <lineage>
        <taxon>Eukaryota</taxon>
        <taxon>Metazoa</taxon>
        <taxon>Chordata</taxon>
        <taxon>Craniata</taxon>
        <taxon>Vertebrata</taxon>
        <taxon>Euteleostomi</taxon>
        <taxon>Actinopterygii</taxon>
        <taxon>Neopterygii</taxon>
        <taxon>Teleostei</taxon>
        <taxon>Neoteleostei</taxon>
        <taxon>Acanthomorphata</taxon>
        <taxon>Eupercaria</taxon>
        <taxon>Perciformes</taxon>
        <taxon>Cottioidei</taxon>
        <taxon>Cottales</taxon>
        <taxon>Liparidae</taxon>
        <taxon>Liparis</taxon>
    </lineage>
</organism>